<feature type="transmembrane region" description="Helical" evidence="2">
    <location>
        <begin position="31"/>
        <end position="52"/>
    </location>
</feature>
<gene>
    <name evidence="3" type="ORF">MYCTH_2298893</name>
</gene>
<feature type="non-terminal residue" evidence="3">
    <location>
        <position position="91"/>
    </location>
</feature>
<keyword evidence="2" id="KW-0472">Membrane</keyword>
<dbReference type="EMBL" id="CP003002">
    <property type="protein sequence ID" value="AEO55249.1"/>
    <property type="molecule type" value="Genomic_DNA"/>
</dbReference>
<dbReference type="RefSeq" id="XP_003660494.1">
    <property type="nucleotide sequence ID" value="XM_003660446.1"/>
</dbReference>
<dbReference type="AlphaFoldDB" id="G2Q3U6"/>
<evidence type="ECO:0000313" key="4">
    <source>
        <dbReference type="Proteomes" id="UP000007322"/>
    </source>
</evidence>
<protein>
    <submittedName>
        <fullName evidence="3">Uncharacterized protein</fullName>
    </submittedName>
</protein>
<feature type="region of interest" description="Disordered" evidence="1">
    <location>
        <begin position="68"/>
        <end position="91"/>
    </location>
</feature>
<dbReference type="KEGG" id="mtm:MYCTH_2298893"/>
<keyword evidence="2" id="KW-0812">Transmembrane</keyword>
<dbReference type="Proteomes" id="UP000007322">
    <property type="component" value="Chromosome 1"/>
</dbReference>
<accession>G2Q3U6</accession>
<evidence type="ECO:0000256" key="2">
    <source>
        <dbReference type="SAM" id="Phobius"/>
    </source>
</evidence>
<dbReference type="GeneID" id="11511649"/>
<dbReference type="HOGENOM" id="CLU_2433023_0_0_1"/>
<dbReference type="VEuPathDB" id="FungiDB:MYCTH_2298893"/>
<sequence>MSHRQAVQLGKRACLPLGVFCLPSSSGLVDLLLPASFCGGGLAVAALGPWFVRERKGCHNGQDKLHVLGSGSDGGGGGSGGSGGGGSVMRI</sequence>
<keyword evidence="4" id="KW-1185">Reference proteome</keyword>
<feature type="compositionally biased region" description="Gly residues" evidence="1">
    <location>
        <begin position="71"/>
        <end position="91"/>
    </location>
</feature>
<reference evidence="3 4" key="1">
    <citation type="journal article" date="2011" name="Nat. Biotechnol.">
        <title>Comparative genomic analysis of the thermophilic biomass-degrading fungi Myceliophthora thermophila and Thielavia terrestris.</title>
        <authorList>
            <person name="Berka R.M."/>
            <person name="Grigoriev I.V."/>
            <person name="Otillar R."/>
            <person name="Salamov A."/>
            <person name="Grimwood J."/>
            <person name="Reid I."/>
            <person name="Ishmael N."/>
            <person name="John T."/>
            <person name="Darmond C."/>
            <person name="Moisan M.-C."/>
            <person name="Henrissat B."/>
            <person name="Coutinho P.M."/>
            <person name="Lombard V."/>
            <person name="Natvig D.O."/>
            <person name="Lindquist E."/>
            <person name="Schmutz J."/>
            <person name="Lucas S."/>
            <person name="Harris P."/>
            <person name="Powlowski J."/>
            <person name="Bellemare A."/>
            <person name="Taylor D."/>
            <person name="Butler G."/>
            <person name="de Vries R.P."/>
            <person name="Allijn I.E."/>
            <person name="van den Brink J."/>
            <person name="Ushinsky S."/>
            <person name="Storms R."/>
            <person name="Powell A.J."/>
            <person name="Paulsen I.T."/>
            <person name="Elbourne L.D.H."/>
            <person name="Baker S.E."/>
            <person name="Magnuson J."/>
            <person name="LaBoissiere S."/>
            <person name="Clutterbuck A.J."/>
            <person name="Martinez D."/>
            <person name="Wogulis M."/>
            <person name="de Leon A.L."/>
            <person name="Rey M.W."/>
            <person name="Tsang A."/>
        </authorList>
    </citation>
    <scope>NUCLEOTIDE SEQUENCE [LARGE SCALE GENOMIC DNA]</scope>
    <source>
        <strain evidence="4">ATCC 42464 / BCRC 31852 / DSM 1799</strain>
    </source>
</reference>
<keyword evidence="2" id="KW-1133">Transmembrane helix</keyword>
<proteinExistence type="predicted"/>
<evidence type="ECO:0000256" key="1">
    <source>
        <dbReference type="SAM" id="MobiDB-lite"/>
    </source>
</evidence>
<dbReference type="InParanoid" id="G2Q3U6"/>
<organism evidence="3 4">
    <name type="scientific">Thermothelomyces thermophilus (strain ATCC 42464 / BCRC 31852 / DSM 1799)</name>
    <name type="common">Sporotrichum thermophile</name>
    <dbReference type="NCBI Taxonomy" id="573729"/>
    <lineage>
        <taxon>Eukaryota</taxon>
        <taxon>Fungi</taxon>
        <taxon>Dikarya</taxon>
        <taxon>Ascomycota</taxon>
        <taxon>Pezizomycotina</taxon>
        <taxon>Sordariomycetes</taxon>
        <taxon>Sordariomycetidae</taxon>
        <taxon>Sordariales</taxon>
        <taxon>Chaetomiaceae</taxon>
        <taxon>Thermothelomyces</taxon>
    </lineage>
</organism>
<evidence type="ECO:0000313" key="3">
    <source>
        <dbReference type="EMBL" id="AEO55249.1"/>
    </source>
</evidence>
<name>G2Q3U6_THET4</name>